<dbReference type="OrthoDB" id="109581at2157"/>
<organism evidence="1">
    <name type="scientific">Promethearchaeum syntrophicum</name>
    <dbReference type="NCBI Taxonomy" id="2594042"/>
    <lineage>
        <taxon>Archaea</taxon>
        <taxon>Promethearchaeati</taxon>
        <taxon>Promethearchaeota</taxon>
        <taxon>Promethearchaeia</taxon>
        <taxon>Promethearchaeales</taxon>
        <taxon>Promethearchaeaceae</taxon>
        <taxon>Promethearchaeum</taxon>
    </lineage>
</organism>
<reference evidence="1" key="1">
    <citation type="journal article" date="2020" name="Nature">
        <title>Isolation of an archaeon at the prokaryote-eukaryote interface.</title>
        <authorList>
            <person name="Imachi H."/>
            <person name="Nobu M.K."/>
            <person name="Nakahara N."/>
            <person name="Morono Y."/>
            <person name="Ogawara M."/>
            <person name="Takaki Y."/>
            <person name="Takano Y."/>
            <person name="Uematsu K."/>
            <person name="Ikuta T."/>
            <person name="Ito M."/>
            <person name="Matsui Y."/>
            <person name="Miyazaki M."/>
            <person name="Murata K."/>
            <person name="Saito Y."/>
            <person name="Sakai S."/>
            <person name="Song C."/>
            <person name="Tasumi E."/>
            <person name="Yamanaka Y."/>
            <person name="Yamaguchi T."/>
            <person name="Kamagata Y."/>
            <person name="Tamaki H."/>
            <person name="Takai K."/>
        </authorList>
    </citation>
    <scope>NUCLEOTIDE SEQUENCE [LARGE SCALE GENOMIC DNA]</scope>
    <source>
        <strain evidence="1">MK-D1</strain>
    </source>
</reference>
<dbReference type="EMBL" id="CP042905">
    <property type="protein sequence ID" value="QEE17787.1"/>
    <property type="molecule type" value="Genomic_DNA"/>
</dbReference>
<evidence type="ECO:0000313" key="1">
    <source>
        <dbReference type="EMBL" id="QEE17787.1"/>
    </source>
</evidence>
<accession>A0A5B9DGJ2</accession>
<sequence>MSNIVNIEENNLDIKVDGNTLTIVIDLGHEMGRSKSGKSMIVASTRGNIPVPENDSIKMGINIYKSI</sequence>
<gene>
    <name evidence="1" type="ORF">DSAG12_03625</name>
</gene>
<proteinExistence type="predicted"/>
<protein>
    <submittedName>
        <fullName evidence="1">Uncharacterized protein</fullName>
    </submittedName>
</protein>
<dbReference type="AlphaFoldDB" id="A0A5B9DGJ2"/>
<name>A0A5B9DGJ2_9ARCH</name>